<reference evidence="3" key="1">
    <citation type="submission" date="2017-03" db="EMBL/GenBank/DDBJ databases">
        <authorList>
            <person name="Rodrigo-Torres L."/>
            <person name="Arahal R.D."/>
            <person name="Lucena T."/>
        </authorList>
    </citation>
    <scope>NUCLEOTIDE SEQUENCE [LARGE SCALE GENOMIC DNA]</scope>
    <source>
        <strain evidence="3">CECT 7751</strain>
    </source>
</reference>
<dbReference type="InterPro" id="IPR053714">
    <property type="entry name" value="Iso_Racemase_Enz_sf"/>
</dbReference>
<protein>
    <submittedName>
        <fullName evidence="2">Asp/Glu/Hydantoin racemase</fullName>
    </submittedName>
</protein>
<dbReference type="GO" id="GO:0047661">
    <property type="term" value="F:amino-acid racemase activity"/>
    <property type="evidence" value="ECO:0007669"/>
    <property type="project" value="InterPro"/>
</dbReference>
<proteinExistence type="inferred from homology"/>
<sequence length="225" mass="23031">MTDILLINPNSSATVTRGMDQTARAMLPPGLSLTSLDLSDSPATIASDEDVARAGLGVLELARATPARAVITGCFSDPGLDLLRAMPDGPVAIGCQEAALLSALARADRFGVIALGPASIPRHRRKMRMMGIEGRLAGELHLSGCSAEAPMRDPEAYALIRTRAEELGAMGAGAIVLGCAGMALIRARLEAETGLAVIDPVSAAVAQAVAALQGDPAFTFDTASA</sequence>
<name>A0A1X6Z563_9RHOB</name>
<accession>A0A1X6Z563</accession>
<keyword evidence="3" id="KW-1185">Reference proteome</keyword>
<dbReference type="InterPro" id="IPR052186">
    <property type="entry name" value="Hydantoin_racemase-like"/>
</dbReference>
<gene>
    <name evidence="2" type="ORF">PSM7751_01849</name>
</gene>
<dbReference type="Proteomes" id="UP000193963">
    <property type="component" value="Unassembled WGS sequence"/>
</dbReference>
<dbReference type="AlphaFoldDB" id="A0A1X6Z563"/>
<evidence type="ECO:0000256" key="1">
    <source>
        <dbReference type="ARBA" id="ARBA00038414"/>
    </source>
</evidence>
<dbReference type="EMBL" id="FWFN01000003">
    <property type="protein sequence ID" value="SLN40330.1"/>
    <property type="molecule type" value="Genomic_DNA"/>
</dbReference>
<dbReference type="OrthoDB" id="9791723at2"/>
<organism evidence="2 3">
    <name type="scientific">Pseudooceanicola marinus</name>
    <dbReference type="NCBI Taxonomy" id="396013"/>
    <lineage>
        <taxon>Bacteria</taxon>
        <taxon>Pseudomonadati</taxon>
        <taxon>Pseudomonadota</taxon>
        <taxon>Alphaproteobacteria</taxon>
        <taxon>Rhodobacterales</taxon>
        <taxon>Paracoccaceae</taxon>
        <taxon>Pseudooceanicola</taxon>
    </lineage>
</organism>
<dbReference type="Pfam" id="PF01177">
    <property type="entry name" value="Asp_Glu_race"/>
    <property type="match status" value="1"/>
</dbReference>
<dbReference type="Gene3D" id="3.40.50.12500">
    <property type="match status" value="1"/>
</dbReference>
<comment type="similarity">
    <text evidence="1">Belongs to the HyuE racemase family.</text>
</comment>
<evidence type="ECO:0000313" key="3">
    <source>
        <dbReference type="Proteomes" id="UP000193963"/>
    </source>
</evidence>
<dbReference type="RefSeq" id="WP_085887705.1">
    <property type="nucleotide sequence ID" value="NZ_FWFN01000003.1"/>
</dbReference>
<evidence type="ECO:0000313" key="2">
    <source>
        <dbReference type="EMBL" id="SLN40330.1"/>
    </source>
</evidence>
<dbReference type="PANTHER" id="PTHR28047:SF5">
    <property type="entry name" value="PROTEIN DCG1"/>
    <property type="match status" value="1"/>
</dbReference>
<dbReference type="InterPro" id="IPR015942">
    <property type="entry name" value="Asp/Glu/hydantoin_racemase"/>
</dbReference>
<dbReference type="PANTHER" id="PTHR28047">
    <property type="entry name" value="PROTEIN DCG1"/>
    <property type="match status" value="1"/>
</dbReference>